<evidence type="ECO:0000313" key="9">
    <source>
        <dbReference type="Proteomes" id="UP000183530"/>
    </source>
</evidence>
<dbReference type="STRING" id="556325.BHE16_01015"/>
<dbReference type="GO" id="GO:0055085">
    <property type="term" value="P:transmembrane transport"/>
    <property type="evidence" value="ECO:0007669"/>
    <property type="project" value="InterPro"/>
</dbReference>
<dbReference type="CDD" id="cd06550">
    <property type="entry name" value="TM_ABC_iron-siderophores_like"/>
    <property type="match status" value="1"/>
</dbReference>
<dbReference type="GO" id="GO:0043190">
    <property type="term" value="C:ATP-binding cassette (ABC) transporter complex"/>
    <property type="evidence" value="ECO:0007669"/>
    <property type="project" value="InterPro"/>
</dbReference>
<feature type="transmembrane region" description="Helical" evidence="7">
    <location>
        <begin position="95"/>
        <end position="117"/>
    </location>
</feature>
<dbReference type="AlphaFoldDB" id="A0A1L2ZLC2"/>
<comment type="similarity">
    <text evidence="2 6">Belongs to the ABC-3 integral membrane protein family.</text>
</comment>
<evidence type="ECO:0008006" key="10">
    <source>
        <dbReference type="Google" id="ProtNLM"/>
    </source>
</evidence>
<dbReference type="InterPro" id="IPR037294">
    <property type="entry name" value="ABC_BtuC-like"/>
</dbReference>
<evidence type="ECO:0000256" key="1">
    <source>
        <dbReference type="ARBA" id="ARBA00004141"/>
    </source>
</evidence>
<proteinExistence type="inferred from homology"/>
<evidence type="ECO:0000256" key="2">
    <source>
        <dbReference type="ARBA" id="ARBA00008034"/>
    </source>
</evidence>
<gene>
    <name evidence="8" type="ORF">BHE16_01015</name>
</gene>
<sequence>MELLNWLTEPFAYGFMVNATLVTLAAAVVCGVLSCWLVLMGWALMGDAVSHAVLPGVALSFIFGVPFAIGALVFAMLAVFLIGGLRDSSRLKSDAATGAVFTALFALGIVIVSRTPSQVDLTHILFGNVLGTGPGELAQVLILGAITLAILLLKRKDLVLLAFDRVHAHALGLNAKALHALLLGLLALTVVASLQAMGTILVVAMLIIPGATAVLLTRSFSKMLVISVVLGLASTIVGVYASYYFDLATGASVVLAQAVFFAFAYLFSPRGGIIPQWRLRKTHAA</sequence>
<dbReference type="InterPro" id="IPR001626">
    <property type="entry name" value="ABC_TroCD"/>
</dbReference>
<feature type="transmembrane region" description="Helical" evidence="7">
    <location>
        <begin position="198"/>
        <end position="216"/>
    </location>
</feature>
<dbReference type="GO" id="GO:0010043">
    <property type="term" value="P:response to zinc ion"/>
    <property type="evidence" value="ECO:0007669"/>
    <property type="project" value="TreeGrafter"/>
</dbReference>
<dbReference type="EMBL" id="CP018135">
    <property type="protein sequence ID" value="APF39831.1"/>
    <property type="molecule type" value="Genomic_DNA"/>
</dbReference>
<evidence type="ECO:0000256" key="5">
    <source>
        <dbReference type="ARBA" id="ARBA00023136"/>
    </source>
</evidence>
<reference evidence="8 9" key="1">
    <citation type="submission" date="2016-11" db="EMBL/GenBank/DDBJ databases">
        <title>Genome sequencing of Zhihengliuella aestuarii B18 antagonistic to Plasmodiophora brassicae.</title>
        <authorList>
            <person name="Luo Y."/>
        </authorList>
    </citation>
    <scope>NUCLEOTIDE SEQUENCE [LARGE SCALE GENOMIC DNA]</scope>
    <source>
        <strain evidence="8 9">B18</strain>
    </source>
</reference>
<keyword evidence="6" id="KW-0813">Transport</keyword>
<dbReference type="Proteomes" id="UP000183530">
    <property type="component" value="Chromosome"/>
</dbReference>
<keyword evidence="3 6" id="KW-0812">Transmembrane</keyword>
<evidence type="ECO:0000256" key="7">
    <source>
        <dbReference type="SAM" id="Phobius"/>
    </source>
</evidence>
<keyword evidence="9" id="KW-1185">Reference proteome</keyword>
<feature type="transmembrane region" description="Helical" evidence="7">
    <location>
        <begin position="12"/>
        <end position="45"/>
    </location>
</feature>
<dbReference type="RefSeq" id="WP_071893306.1">
    <property type="nucleotide sequence ID" value="NZ_CP018135.1"/>
</dbReference>
<feature type="transmembrane region" description="Helical" evidence="7">
    <location>
        <begin position="223"/>
        <end position="241"/>
    </location>
</feature>
<dbReference type="GO" id="GO:0071281">
    <property type="term" value="P:cellular response to iron ion"/>
    <property type="evidence" value="ECO:0007669"/>
    <property type="project" value="UniProtKB-ARBA"/>
</dbReference>
<evidence type="ECO:0000256" key="6">
    <source>
        <dbReference type="RuleBase" id="RU003943"/>
    </source>
</evidence>
<accession>A0A1L2ZLC2</accession>
<evidence type="ECO:0000256" key="3">
    <source>
        <dbReference type="ARBA" id="ARBA00022692"/>
    </source>
</evidence>
<feature type="transmembrane region" description="Helical" evidence="7">
    <location>
        <begin position="247"/>
        <end position="268"/>
    </location>
</feature>
<protein>
    <recommendedName>
        <fullName evidence="10">Metal ABC transporter permease</fullName>
    </recommendedName>
</protein>
<name>A0A1L2ZLC2_9MICC</name>
<feature type="transmembrane region" description="Helical" evidence="7">
    <location>
        <begin position="137"/>
        <end position="153"/>
    </location>
</feature>
<feature type="transmembrane region" description="Helical" evidence="7">
    <location>
        <begin position="57"/>
        <end position="83"/>
    </location>
</feature>
<keyword evidence="4 7" id="KW-1133">Transmembrane helix</keyword>
<organism evidence="8 9">
    <name type="scientific">Neomicrococcus aestuarii</name>
    <dbReference type="NCBI Taxonomy" id="556325"/>
    <lineage>
        <taxon>Bacteria</taxon>
        <taxon>Bacillati</taxon>
        <taxon>Actinomycetota</taxon>
        <taxon>Actinomycetes</taxon>
        <taxon>Micrococcales</taxon>
        <taxon>Micrococcaceae</taxon>
        <taxon>Neomicrococcus</taxon>
    </lineage>
</organism>
<dbReference type="PANTHER" id="PTHR30477">
    <property type="entry name" value="ABC-TRANSPORTER METAL-BINDING PROTEIN"/>
    <property type="match status" value="1"/>
</dbReference>
<dbReference type="PANTHER" id="PTHR30477:SF13">
    <property type="entry name" value="IRON TRANSPORT SYSTEM MEMBRANE PROTEIN HI_0360-RELATED"/>
    <property type="match status" value="1"/>
</dbReference>
<feature type="transmembrane region" description="Helical" evidence="7">
    <location>
        <begin position="173"/>
        <end position="192"/>
    </location>
</feature>
<dbReference type="KEGG" id="nae:BHE16_01015"/>
<dbReference type="FunFam" id="1.10.3470.10:FF:000003">
    <property type="entry name" value="Iron ABC transporter permease SitD"/>
    <property type="match status" value="1"/>
</dbReference>
<evidence type="ECO:0000313" key="8">
    <source>
        <dbReference type="EMBL" id="APF39831.1"/>
    </source>
</evidence>
<dbReference type="Gene3D" id="1.10.3470.10">
    <property type="entry name" value="ABC transporter involved in vitamin B12 uptake, BtuC"/>
    <property type="match status" value="1"/>
</dbReference>
<dbReference type="OrthoDB" id="1016457at2"/>
<dbReference type="Pfam" id="PF00950">
    <property type="entry name" value="ABC-3"/>
    <property type="match status" value="1"/>
</dbReference>
<comment type="subcellular location">
    <subcellularLocation>
        <location evidence="6">Cell membrane</location>
        <topology evidence="6">Multi-pass membrane protein</topology>
    </subcellularLocation>
    <subcellularLocation>
        <location evidence="1">Membrane</location>
        <topology evidence="1">Multi-pass membrane protein</topology>
    </subcellularLocation>
</comment>
<keyword evidence="5 7" id="KW-0472">Membrane</keyword>
<dbReference type="SUPFAM" id="SSF81345">
    <property type="entry name" value="ABC transporter involved in vitamin B12 uptake, BtuC"/>
    <property type="match status" value="1"/>
</dbReference>
<evidence type="ECO:0000256" key="4">
    <source>
        <dbReference type="ARBA" id="ARBA00022989"/>
    </source>
</evidence>